<dbReference type="Proteomes" id="UP001152523">
    <property type="component" value="Unassembled WGS sequence"/>
</dbReference>
<dbReference type="SMART" id="SM00256">
    <property type="entry name" value="FBOX"/>
    <property type="match status" value="1"/>
</dbReference>
<dbReference type="AlphaFoldDB" id="A0AAV0G3A5"/>
<dbReference type="InterPro" id="IPR056592">
    <property type="entry name" value="Beta-prop_At3g26010-like"/>
</dbReference>
<dbReference type="SUPFAM" id="SSF81383">
    <property type="entry name" value="F-box domain"/>
    <property type="match status" value="1"/>
</dbReference>
<dbReference type="PROSITE" id="PS50181">
    <property type="entry name" value="FBOX"/>
    <property type="match status" value="1"/>
</dbReference>
<proteinExistence type="predicted"/>
<dbReference type="EMBL" id="CAMAPF010001038">
    <property type="protein sequence ID" value="CAH9142214.1"/>
    <property type="molecule type" value="Genomic_DNA"/>
</dbReference>
<evidence type="ECO:0000313" key="3">
    <source>
        <dbReference type="Proteomes" id="UP001152523"/>
    </source>
</evidence>
<comment type="caution">
    <text evidence="2">The sequence shown here is derived from an EMBL/GenBank/DDBJ whole genome shotgun (WGS) entry which is preliminary data.</text>
</comment>
<name>A0AAV0G3A5_9ASTE</name>
<accession>A0AAV0G3A5</accession>
<dbReference type="PANTHER" id="PTHR31672">
    <property type="entry name" value="BNACNNG10540D PROTEIN"/>
    <property type="match status" value="1"/>
</dbReference>
<dbReference type="Pfam" id="PF00646">
    <property type="entry name" value="F-box"/>
    <property type="match status" value="1"/>
</dbReference>
<dbReference type="Gene3D" id="1.20.1280.50">
    <property type="match status" value="1"/>
</dbReference>
<feature type="domain" description="F-box" evidence="1">
    <location>
        <begin position="1"/>
        <end position="41"/>
    </location>
</feature>
<evidence type="ECO:0000259" key="1">
    <source>
        <dbReference type="PROSITE" id="PS50181"/>
    </source>
</evidence>
<reference evidence="2" key="1">
    <citation type="submission" date="2022-07" db="EMBL/GenBank/DDBJ databases">
        <authorList>
            <person name="Macas J."/>
            <person name="Novak P."/>
            <person name="Neumann P."/>
        </authorList>
    </citation>
    <scope>NUCLEOTIDE SEQUENCE</scope>
</reference>
<sequence>MDEQILTRILLYLPPKSVYRFRVVSKSWNDLISHPFFIRRYDSERRGGGLGLLFLFYEQMLPCNIRYSKPPMNSNKNCKIVPLDIPGCRKMGCPPEEQKLGMFINSSNGLILCYSYCGALVVLNPFTKKSVSLPPPPPLVNRYETIGLMCEENKSELEAKYTVIRIVCEFRRPEKDSLHIVTYSSNTGLWAPTKPRVIISGDPHRVFHDISSPLVMNGVFHWYNTDRERLTLALYRPGGEEVVQIRSYDGIYIAKYTSTAMTRSSIEDGDTLWFGCMERESISVFMLQNDIQDGRSNDLSHQEWVFKCSIRCDSLRSELVLSEGILLKGLLYIKNKKAPVALICFKGHRHGRVFLYDLDTDSLLSAPYHGPLTTSQHRNGYLYIKHFPDVYPYFEASSLSTFAL</sequence>
<dbReference type="InterPro" id="IPR050796">
    <property type="entry name" value="SCF_F-box_component"/>
</dbReference>
<dbReference type="PANTHER" id="PTHR31672:SF9">
    <property type="entry name" value="F-BOX DOMAIN-CONTAINING PROTEIN"/>
    <property type="match status" value="1"/>
</dbReference>
<organism evidence="2 3">
    <name type="scientific">Cuscuta epithymum</name>
    <dbReference type="NCBI Taxonomy" id="186058"/>
    <lineage>
        <taxon>Eukaryota</taxon>
        <taxon>Viridiplantae</taxon>
        <taxon>Streptophyta</taxon>
        <taxon>Embryophyta</taxon>
        <taxon>Tracheophyta</taxon>
        <taxon>Spermatophyta</taxon>
        <taxon>Magnoliopsida</taxon>
        <taxon>eudicotyledons</taxon>
        <taxon>Gunneridae</taxon>
        <taxon>Pentapetalae</taxon>
        <taxon>asterids</taxon>
        <taxon>lamiids</taxon>
        <taxon>Solanales</taxon>
        <taxon>Convolvulaceae</taxon>
        <taxon>Cuscuteae</taxon>
        <taxon>Cuscuta</taxon>
        <taxon>Cuscuta subgen. Cuscuta</taxon>
    </lineage>
</organism>
<gene>
    <name evidence="2" type="ORF">CEPIT_LOCUS39729</name>
</gene>
<evidence type="ECO:0000313" key="2">
    <source>
        <dbReference type="EMBL" id="CAH9142214.1"/>
    </source>
</evidence>
<dbReference type="Pfam" id="PF24750">
    <property type="entry name" value="b-prop_At3g26010-like"/>
    <property type="match status" value="1"/>
</dbReference>
<dbReference type="InterPro" id="IPR001810">
    <property type="entry name" value="F-box_dom"/>
</dbReference>
<keyword evidence="3" id="KW-1185">Reference proteome</keyword>
<dbReference type="InterPro" id="IPR036047">
    <property type="entry name" value="F-box-like_dom_sf"/>
</dbReference>
<protein>
    <recommendedName>
        <fullName evidence="1">F-box domain-containing protein</fullName>
    </recommendedName>
</protein>